<evidence type="ECO:0008006" key="6">
    <source>
        <dbReference type="Google" id="ProtNLM"/>
    </source>
</evidence>
<feature type="compositionally biased region" description="Basic and acidic residues" evidence="3">
    <location>
        <begin position="1185"/>
        <end position="1200"/>
    </location>
</feature>
<dbReference type="SUPFAM" id="SSF52058">
    <property type="entry name" value="L domain-like"/>
    <property type="match status" value="1"/>
</dbReference>
<dbReference type="InterPro" id="IPR001611">
    <property type="entry name" value="Leu-rich_rpt"/>
</dbReference>
<feature type="compositionally biased region" description="Polar residues" evidence="3">
    <location>
        <begin position="83"/>
        <end position="100"/>
    </location>
</feature>
<feature type="region of interest" description="Disordered" evidence="3">
    <location>
        <begin position="1115"/>
        <end position="1149"/>
    </location>
</feature>
<proteinExistence type="predicted"/>
<feature type="compositionally biased region" description="Basic and acidic residues" evidence="3">
    <location>
        <begin position="444"/>
        <end position="457"/>
    </location>
</feature>
<dbReference type="GO" id="GO:0031028">
    <property type="term" value="P:septation initiation signaling"/>
    <property type="evidence" value="ECO:0007669"/>
    <property type="project" value="TreeGrafter"/>
</dbReference>
<dbReference type="SMART" id="SM00369">
    <property type="entry name" value="LRR_TYP"/>
    <property type="match status" value="6"/>
</dbReference>
<feature type="region of interest" description="Disordered" evidence="3">
    <location>
        <begin position="1"/>
        <end position="261"/>
    </location>
</feature>
<feature type="compositionally biased region" description="Polar residues" evidence="3">
    <location>
        <begin position="1117"/>
        <end position="1143"/>
    </location>
</feature>
<keyword evidence="5" id="KW-1185">Reference proteome</keyword>
<keyword evidence="1" id="KW-0433">Leucine-rich repeat</keyword>
<dbReference type="Proteomes" id="UP000800200">
    <property type="component" value="Unassembled WGS sequence"/>
</dbReference>
<feature type="region of interest" description="Disordered" evidence="3">
    <location>
        <begin position="1180"/>
        <end position="1212"/>
    </location>
</feature>
<dbReference type="SMART" id="SM00365">
    <property type="entry name" value="LRR_SD22"/>
    <property type="match status" value="6"/>
</dbReference>
<evidence type="ECO:0000313" key="4">
    <source>
        <dbReference type="EMBL" id="KAF2189564.1"/>
    </source>
</evidence>
<feature type="compositionally biased region" description="Polar residues" evidence="3">
    <location>
        <begin position="26"/>
        <end position="35"/>
    </location>
</feature>
<dbReference type="PANTHER" id="PTHR47566:SF1">
    <property type="entry name" value="PROTEIN NUD1"/>
    <property type="match status" value="1"/>
</dbReference>
<feature type="region of interest" description="Disordered" evidence="3">
    <location>
        <begin position="949"/>
        <end position="980"/>
    </location>
</feature>
<protein>
    <recommendedName>
        <fullName evidence="6">L domain-like protein</fullName>
    </recommendedName>
</protein>
<dbReference type="GO" id="GO:0035591">
    <property type="term" value="F:signaling adaptor activity"/>
    <property type="evidence" value="ECO:0007669"/>
    <property type="project" value="TreeGrafter"/>
</dbReference>
<dbReference type="GO" id="GO:0061499">
    <property type="term" value="C:outer plaque of mitotic spindle pole body"/>
    <property type="evidence" value="ECO:0007669"/>
    <property type="project" value="TreeGrafter"/>
</dbReference>
<gene>
    <name evidence="4" type="ORF">K469DRAFT_658509</name>
</gene>
<feature type="compositionally biased region" description="Pro residues" evidence="3">
    <location>
        <begin position="429"/>
        <end position="440"/>
    </location>
</feature>
<name>A0A6A6ECT3_9PEZI</name>
<feature type="region of interest" description="Disordered" evidence="3">
    <location>
        <begin position="1014"/>
        <end position="1045"/>
    </location>
</feature>
<keyword evidence="2" id="KW-0677">Repeat</keyword>
<feature type="compositionally biased region" description="Polar residues" evidence="3">
    <location>
        <begin position="410"/>
        <end position="419"/>
    </location>
</feature>
<dbReference type="OrthoDB" id="7451790at2759"/>
<evidence type="ECO:0000313" key="5">
    <source>
        <dbReference type="Proteomes" id="UP000800200"/>
    </source>
</evidence>
<feature type="compositionally biased region" description="Basic and acidic residues" evidence="3">
    <location>
        <begin position="865"/>
        <end position="874"/>
    </location>
</feature>
<evidence type="ECO:0000256" key="2">
    <source>
        <dbReference type="ARBA" id="ARBA00022737"/>
    </source>
</evidence>
<feature type="compositionally biased region" description="Polar residues" evidence="3">
    <location>
        <begin position="628"/>
        <end position="638"/>
    </location>
</feature>
<dbReference type="InterPro" id="IPR003591">
    <property type="entry name" value="Leu-rich_rpt_typical-subtyp"/>
</dbReference>
<dbReference type="InterPro" id="IPR032675">
    <property type="entry name" value="LRR_dom_sf"/>
</dbReference>
<dbReference type="InterPro" id="IPR052574">
    <property type="entry name" value="CDIRP"/>
</dbReference>
<accession>A0A6A6ECT3</accession>
<feature type="region of interest" description="Disordered" evidence="3">
    <location>
        <begin position="830"/>
        <end position="874"/>
    </location>
</feature>
<dbReference type="Gene3D" id="3.80.10.10">
    <property type="entry name" value="Ribonuclease Inhibitor"/>
    <property type="match status" value="2"/>
</dbReference>
<dbReference type="GO" id="GO:1902412">
    <property type="term" value="P:regulation of mitotic cytokinesis"/>
    <property type="evidence" value="ECO:0007669"/>
    <property type="project" value="TreeGrafter"/>
</dbReference>
<evidence type="ECO:0000256" key="1">
    <source>
        <dbReference type="ARBA" id="ARBA00022614"/>
    </source>
</evidence>
<feature type="compositionally biased region" description="Polar residues" evidence="3">
    <location>
        <begin position="955"/>
        <end position="978"/>
    </location>
</feature>
<feature type="compositionally biased region" description="Low complexity" evidence="3">
    <location>
        <begin position="101"/>
        <end position="115"/>
    </location>
</feature>
<feature type="region of interest" description="Disordered" evidence="3">
    <location>
        <begin position="320"/>
        <end position="462"/>
    </location>
</feature>
<evidence type="ECO:0000256" key="3">
    <source>
        <dbReference type="SAM" id="MobiDB-lite"/>
    </source>
</evidence>
<organism evidence="4 5">
    <name type="scientific">Zopfia rhizophila CBS 207.26</name>
    <dbReference type="NCBI Taxonomy" id="1314779"/>
    <lineage>
        <taxon>Eukaryota</taxon>
        <taxon>Fungi</taxon>
        <taxon>Dikarya</taxon>
        <taxon>Ascomycota</taxon>
        <taxon>Pezizomycotina</taxon>
        <taxon>Dothideomycetes</taxon>
        <taxon>Dothideomycetes incertae sedis</taxon>
        <taxon>Zopfiaceae</taxon>
        <taxon>Zopfia</taxon>
    </lineage>
</organism>
<feature type="region of interest" description="Disordered" evidence="3">
    <location>
        <begin position="558"/>
        <end position="679"/>
    </location>
</feature>
<dbReference type="PROSITE" id="PS51450">
    <property type="entry name" value="LRR"/>
    <property type="match status" value="4"/>
</dbReference>
<reference evidence="4" key="1">
    <citation type="journal article" date="2020" name="Stud. Mycol.">
        <title>101 Dothideomycetes genomes: a test case for predicting lifestyles and emergence of pathogens.</title>
        <authorList>
            <person name="Haridas S."/>
            <person name="Albert R."/>
            <person name="Binder M."/>
            <person name="Bloem J."/>
            <person name="Labutti K."/>
            <person name="Salamov A."/>
            <person name="Andreopoulos B."/>
            <person name="Baker S."/>
            <person name="Barry K."/>
            <person name="Bills G."/>
            <person name="Bluhm B."/>
            <person name="Cannon C."/>
            <person name="Castanera R."/>
            <person name="Culley D."/>
            <person name="Daum C."/>
            <person name="Ezra D."/>
            <person name="Gonzalez J."/>
            <person name="Henrissat B."/>
            <person name="Kuo A."/>
            <person name="Liang C."/>
            <person name="Lipzen A."/>
            <person name="Lutzoni F."/>
            <person name="Magnuson J."/>
            <person name="Mondo S."/>
            <person name="Nolan M."/>
            <person name="Ohm R."/>
            <person name="Pangilinan J."/>
            <person name="Park H.-J."/>
            <person name="Ramirez L."/>
            <person name="Alfaro M."/>
            <person name="Sun H."/>
            <person name="Tritt A."/>
            <person name="Yoshinaga Y."/>
            <person name="Zwiers L.-H."/>
            <person name="Turgeon B."/>
            <person name="Goodwin S."/>
            <person name="Spatafora J."/>
            <person name="Crous P."/>
            <person name="Grigoriev I."/>
        </authorList>
    </citation>
    <scope>NUCLEOTIDE SEQUENCE</scope>
    <source>
        <strain evidence="4">CBS 207.26</strain>
    </source>
</reference>
<dbReference type="EMBL" id="ML994620">
    <property type="protein sequence ID" value="KAF2189564.1"/>
    <property type="molecule type" value="Genomic_DNA"/>
</dbReference>
<dbReference type="PANTHER" id="PTHR47566">
    <property type="match status" value="1"/>
</dbReference>
<feature type="region of interest" description="Disordered" evidence="3">
    <location>
        <begin position="1059"/>
        <end position="1082"/>
    </location>
</feature>
<sequence>MKPWLEDLSEEWIPVPTPVQLAPKANNPSATQKSQSVPPKPRSRLPRLRNSSGSSTEIQIRPMIKEKRPLQKARTALAERSLSDNNIAATGNPDASNHAQSRSTSRSFSASSPNSVIYNGTVEQKPAKIAPEKNGQMQNTPEWRRRLLKGDIGYGDQRDLFSPMGLENIFQKPTEGASEETKQSKSNLGLFKGLSAMPSSPPPWPSREQEQEGQTETAQRNGDHNKALNHGLPSRMQRENQDPQSQDGCNALEDSPRAQDDKLDAVNVQEGLPRTVSGQLEFENEKFSPVFLSMNHKIGGYINPVAANLRGSELAERLRHIGSPPPSFAHQLPSEGNTLSESGEDSSYAKLRDDTLPEDLPAGTPDIADVGRFVEMKRGGYSQDGSFRRRPLSPSPRSKAATRNLPGDQITATNRTNQDQENDSADVPPQAPSPPSPTPVTPRGQERSTHLSPERAHLSASPLKLFDAHDTFTSNRLQRRLSQLEYKSEKPGPSSTQVNRIESTKILKKSSHLTSVEEVSIQKVAAGANIDSSLINHHTGPRRLEAFGQGQLDEYQFPEDFSGLSSHDPEARESAPDDSPPADVAPPGSKQPLRFHSDGSPQLHVSSKAKRQGLTRVSNPFRAKDQSRLLSTGISSIINAEPEPQPPSEYAEGKRGPTSPFKNPTPKRRRTLHAADGDDVFSDSGLKSVKDTHVTMQSVIGRKRKDARHDHSTDIADPEVLARRHILRPRNPTPSQRRRDEIQAEILEATEAFILSSPKLNTIREQLDSPSGPHAHTEESRAAAVANEVAAFSMTRIQGMKDEGRKRSVTTQDFLDEAVKIMEFIRAKGRPTSGLGSLEETESESPIMQGENGLPSTPVTFSRPPSREGRRSGWREPNKLELDSHLMNHLQRFQEKESDDFMGSSIRSLRFGQMNAQASLEGNSIIFEQNNIRIIDNQDRPNRMYDNERGAIGSEPQTNGTHPSTGSSMGQTVVTNTSRRSEHVATLAPEAVAHLIPEQIAGMSFDREKNLWVKRKSPAKEQPPTEERSSVNDSEDDPFGNIPDLTVDETTELMIKKGSPCRPKATAETFVESEEVDRQDRIRPTTREGKAIPFPDTSSVPSKASNFAWSYPKTETRATSWTDQETRNGGTQKMQQAPTTYSIPESDEDDVEHEIKYFEGRSTTKQSVRNARVRDITISISSPRPPREDHFGVRGVEHTGGRSSPQRNYQPKWENVNTCQGSHSTKTAWRQMTGVRTLPTSRVPPLVEEGELSILDDLPSRNYRMQLSMSVSAPVLGAGRQDALVHDPSSPARPGDVTFMLSDLPEFTLHQVDECEIPDRVVVKHDGTRFSKSLEDRYALGTAELVKALQDVEPDEPYWEDLREVSLHDKGLSNLHRLDEFCYRLEDLDMSDNSISQVKGVPFTIRRLKAQNNCLTGLTSWTTLMNLQYLDVSSNDIDSLEGLNQLVHLRTLKVDNNKLKSLNGVLHLDGLIELSAEGNEIRAVDFEKANLKSLVDLNLRRNSLSEVRNLHCLTQLQHIDLDDNRIDNFPLSNVPAARCSALRSLRLCRNGTTSLRVDAYCPKLESLYVDGNSLTRISGVEHLRHLRTFSARAQTLEMYSDNETCVGNLVRNADVRTLYISVNPIRSLDISQHLLNLQRLELASMGLKELPDNFGQLAPNIRSINLNFNSIKDLRPLLNIKRLNELFVARNKLGRLRTNLAVLGKLTTLAKLDMRDNPLTMRFYTSTVDKRVVSLKDRRFRGEESDRFLLPNGCQEADEDYLERLDDETRLRRRVHEMMLATSCKNLRELDGLPFDKARILVKDDIWERLLYLGIIRRSEKTEGKHE</sequence>
<feature type="compositionally biased region" description="Polar residues" evidence="3">
    <location>
        <begin position="1201"/>
        <end position="1212"/>
    </location>
</feature>